<dbReference type="InParanoid" id="H9GSF8"/>
<dbReference type="Bgee" id="ENSACAG00000025946">
    <property type="expression patterns" value="Expressed in ovary and 11 other cell types or tissues"/>
</dbReference>
<dbReference type="PANTHER" id="PTHR47086:SF5">
    <property type="entry name" value="SWIM-TYPE DOMAIN-CONTAINING PROTEIN"/>
    <property type="match status" value="1"/>
</dbReference>
<proteinExistence type="predicted"/>
<dbReference type="InterPro" id="IPR048315">
    <property type="entry name" value="ZSWIM9_RNaseH-like"/>
</dbReference>
<dbReference type="InterPro" id="IPR007527">
    <property type="entry name" value="Znf_SWIM"/>
</dbReference>
<dbReference type="AlphaFoldDB" id="H9GSF8"/>
<dbReference type="InterPro" id="IPR040854">
    <property type="entry name" value="ZSWIM9"/>
</dbReference>
<reference evidence="3" key="3">
    <citation type="submission" date="2025-09" db="UniProtKB">
        <authorList>
            <consortium name="Ensembl"/>
        </authorList>
    </citation>
    <scope>IDENTIFICATION</scope>
</reference>
<name>H9GSF8_ANOCA</name>
<protein>
    <recommendedName>
        <fullName evidence="2">SWIM-type domain-containing protein</fullName>
    </recommendedName>
</protein>
<dbReference type="Ensembl" id="ENSACAT00000023376.3">
    <property type="protein sequence ID" value="ENSACAP00000019423.3"/>
    <property type="gene ID" value="ENSACAG00000025946.3"/>
</dbReference>
<dbReference type="Pfam" id="PF17738">
    <property type="entry name" value="DUF5575"/>
    <property type="match status" value="1"/>
</dbReference>
<evidence type="ECO:0000313" key="3">
    <source>
        <dbReference type="Ensembl" id="ENSACAP00000019423.3"/>
    </source>
</evidence>
<organism evidence="3 4">
    <name type="scientific">Anolis carolinensis</name>
    <name type="common">Green anole</name>
    <name type="synonym">American chameleon</name>
    <dbReference type="NCBI Taxonomy" id="28377"/>
    <lineage>
        <taxon>Eukaryota</taxon>
        <taxon>Metazoa</taxon>
        <taxon>Chordata</taxon>
        <taxon>Craniata</taxon>
        <taxon>Vertebrata</taxon>
        <taxon>Euteleostomi</taxon>
        <taxon>Lepidosauria</taxon>
        <taxon>Squamata</taxon>
        <taxon>Bifurcata</taxon>
        <taxon>Unidentata</taxon>
        <taxon>Episquamata</taxon>
        <taxon>Toxicofera</taxon>
        <taxon>Iguania</taxon>
        <taxon>Dactyloidae</taxon>
        <taxon>Anolis</taxon>
    </lineage>
</organism>
<keyword evidence="1" id="KW-0479">Metal-binding</keyword>
<reference evidence="3" key="2">
    <citation type="submission" date="2025-08" db="UniProtKB">
        <authorList>
            <consortium name="Ensembl"/>
        </authorList>
    </citation>
    <scope>IDENTIFICATION</scope>
</reference>
<reference evidence="3" key="1">
    <citation type="submission" date="2009-12" db="EMBL/GenBank/DDBJ databases">
        <title>The Genome Sequence of Anolis carolinensis (Green Anole Lizard).</title>
        <authorList>
            <consortium name="The Genome Sequencing Platform"/>
            <person name="Di Palma F."/>
            <person name="Alfoldi J."/>
            <person name="Heiman D."/>
            <person name="Young S."/>
            <person name="Grabherr M."/>
            <person name="Johnson J."/>
            <person name="Lander E.S."/>
            <person name="Lindblad-Toh K."/>
        </authorList>
    </citation>
    <scope>NUCLEOTIDE SEQUENCE [LARGE SCALE GENOMIC DNA]</scope>
    <source>
        <strain evidence="3">JBL SC #1</strain>
    </source>
</reference>
<dbReference type="Pfam" id="PF20783">
    <property type="entry name" value="DUF5575_N"/>
    <property type="match status" value="1"/>
</dbReference>
<dbReference type="GO" id="GO:0008270">
    <property type="term" value="F:zinc ion binding"/>
    <property type="evidence" value="ECO:0007669"/>
    <property type="project" value="UniProtKB-KW"/>
</dbReference>
<dbReference type="InterPro" id="IPR049217">
    <property type="entry name" value="DUF5575_N"/>
</dbReference>
<keyword evidence="1" id="KW-0863">Zinc-finger</keyword>
<dbReference type="InterPro" id="IPR049218">
    <property type="entry name" value="DUF5575_C"/>
</dbReference>
<dbReference type="GeneTree" id="ENSGT00940000167648"/>
<feature type="domain" description="SWIM-type" evidence="2">
    <location>
        <begin position="559"/>
        <end position="591"/>
    </location>
</feature>
<dbReference type="HOGENOM" id="CLU_038227_0_0_1"/>
<keyword evidence="4" id="KW-1185">Reference proteome</keyword>
<evidence type="ECO:0000256" key="1">
    <source>
        <dbReference type="PROSITE-ProRule" id="PRU00325"/>
    </source>
</evidence>
<evidence type="ECO:0000313" key="4">
    <source>
        <dbReference type="Proteomes" id="UP000001646"/>
    </source>
</evidence>
<dbReference type="eggNOG" id="ENOG502QUUY">
    <property type="taxonomic scope" value="Eukaryota"/>
</dbReference>
<dbReference type="PANTHER" id="PTHR47086">
    <property type="entry name" value="BTB DOMAIN-CONTAINING PROTEIN"/>
    <property type="match status" value="1"/>
</dbReference>
<dbReference type="Proteomes" id="UP000001646">
    <property type="component" value="Unplaced"/>
</dbReference>
<dbReference type="PROSITE" id="PS50966">
    <property type="entry name" value="ZF_SWIM"/>
    <property type="match status" value="1"/>
</dbReference>
<accession>H9GSF8</accession>
<evidence type="ECO:0000259" key="2">
    <source>
        <dbReference type="PROSITE" id="PS50966"/>
    </source>
</evidence>
<sequence length="616" mass="70050">MWKPCCLLEWQKSYPIFAADKQVVLELPRASLFMGPSPSERQRYSHLHLRGLAPDYVYFEEWQDNPVQRKHISFRGAMGDLGLGREFHTWHQFSLFFDDWCEKHKVLFIIASLKPLISLRQNPPPYQPSLAETLRFRFVRLICKHSGTYVGQSTVQRNHHSEKIDCPASITLRLGPKKDRLVVIESNLEHNHRLSELEFSHYFKRHQLRASLGLPIRITNSISKRFLAPDLIWNLEDYSKAKDKGMCELLAVLDGLFKTDGGAKVKMVFQEDAAVLNCIFLATSHMCKLVQRFPARLFLERAACLNAEFELYTILCQDANGRGREVAYCLARQGLPDLLIFMVASLVQSAPDIKLRVKVITVGAGATGLDAIEDVLPCAQVQICRLQVLETLYLKASELAVPKEDQIHNLLLNLANSDSPQVYSQYLSDLEDMAPSSFLQYILECWHPHKDMWVECWAFEKNQECSFLDHFGAHRHKLLAALNSPMTLAAGLQGLLGLQTLHVETSTFNVSPVAELYRAACLSDCTEMVTEELDLVPHAHYDLKETPKGYLLGGHTCSFLVSQDMATCSCSIYLTCQLPCRHIFAIRLWVGEPLFDPCLLPNLPDKRQETTVQDEC</sequence>
<dbReference type="Pfam" id="PF20784">
    <property type="entry name" value="DUF5575_C"/>
    <property type="match status" value="1"/>
</dbReference>
<gene>
    <name evidence="3" type="primary">zswim9</name>
</gene>
<keyword evidence="1" id="KW-0862">Zinc</keyword>